<dbReference type="Proteomes" id="UP001054801">
    <property type="component" value="Chromosome"/>
</dbReference>
<feature type="transmembrane region" description="Helical" evidence="6">
    <location>
        <begin position="175"/>
        <end position="195"/>
    </location>
</feature>
<protein>
    <submittedName>
        <fullName evidence="7">YihY/virulence factor BrkB family protein</fullName>
    </submittedName>
</protein>
<comment type="subcellular location">
    <subcellularLocation>
        <location evidence="1">Cell membrane</location>
        <topology evidence="1">Multi-pass membrane protein</topology>
    </subcellularLocation>
</comment>
<keyword evidence="2" id="KW-1003">Cell membrane</keyword>
<feature type="transmembrane region" description="Helical" evidence="6">
    <location>
        <begin position="89"/>
        <end position="110"/>
    </location>
</feature>
<evidence type="ECO:0000256" key="2">
    <source>
        <dbReference type="ARBA" id="ARBA00022475"/>
    </source>
</evidence>
<dbReference type="PANTHER" id="PTHR30213:SF0">
    <property type="entry name" value="UPF0761 MEMBRANE PROTEIN YIHY"/>
    <property type="match status" value="1"/>
</dbReference>
<reference evidence="7" key="1">
    <citation type="journal article" date="2022" name="Microorganisms">
        <title>Two New Species of Filamentous Sulfur Bacteria of the Genus Thiothrix, Thiothrix winogradskyi sp. nov. and 'Candidatus Thiothrix sulfatifontis' sp. nov.</title>
        <authorList>
            <person name="Ravin N.V."/>
            <person name="Rossetti S."/>
            <person name="Beletsky A.V."/>
            <person name="Kadnikov V.V."/>
            <person name="Rudenko T.S."/>
            <person name="Smolyakov D.D."/>
            <person name="Moskvitina M.I."/>
            <person name="Gureeva M.V."/>
            <person name="Mardanov A.V."/>
            <person name="Grabovich M.Y."/>
        </authorList>
    </citation>
    <scope>NUCLEOTIDE SEQUENCE</scope>
    <source>
        <strain evidence="7">CT3</strain>
    </source>
</reference>
<keyword evidence="5 6" id="KW-0472">Membrane</keyword>
<dbReference type="NCBIfam" id="TIGR00765">
    <property type="entry name" value="yihY_not_rbn"/>
    <property type="match status" value="1"/>
</dbReference>
<evidence type="ECO:0000313" key="8">
    <source>
        <dbReference type="Proteomes" id="UP001054801"/>
    </source>
</evidence>
<feature type="transmembrane region" description="Helical" evidence="6">
    <location>
        <begin position="131"/>
        <end position="155"/>
    </location>
</feature>
<feature type="transmembrane region" description="Helical" evidence="6">
    <location>
        <begin position="31"/>
        <end position="51"/>
    </location>
</feature>
<feature type="transmembrane region" description="Helical" evidence="6">
    <location>
        <begin position="207"/>
        <end position="230"/>
    </location>
</feature>
<evidence type="ECO:0000313" key="7">
    <source>
        <dbReference type="EMBL" id="UJS23466.1"/>
    </source>
</evidence>
<name>A0ABY3SVE3_9GAMM</name>
<evidence type="ECO:0000256" key="5">
    <source>
        <dbReference type="ARBA" id="ARBA00023136"/>
    </source>
</evidence>
<proteinExistence type="predicted"/>
<accession>A0ABY3SVE3</accession>
<keyword evidence="3 6" id="KW-0812">Transmembrane</keyword>
<evidence type="ECO:0000256" key="4">
    <source>
        <dbReference type="ARBA" id="ARBA00022989"/>
    </source>
</evidence>
<dbReference type="InterPro" id="IPR017039">
    <property type="entry name" value="Virul_fac_BrkB"/>
</dbReference>
<evidence type="ECO:0000256" key="1">
    <source>
        <dbReference type="ARBA" id="ARBA00004651"/>
    </source>
</evidence>
<organism evidence="7 8">
    <name type="scientific">Thiothrix winogradskyi</name>
    <dbReference type="NCBI Taxonomy" id="96472"/>
    <lineage>
        <taxon>Bacteria</taxon>
        <taxon>Pseudomonadati</taxon>
        <taxon>Pseudomonadota</taxon>
        <taxon>Gammaproteobacteria</taxon>
        <taxon>Thiotrichales</taxon>
        <taxon>Thiotrichaceae</taxon>
        <taxon>Thiothrix</taxon>
    </lineage>
</organism>
<evidence type="ECO:0000256" key="3">
    <source>
        <dbReference type="ARBA" id="ARBA00022692"/>
    </source>
</evidence>
<sequence>MLKKWLNFSHALIIALFHDMHQGNITLRAMGLVYSTLLSLVPLLALAFSVLKGFGVHNQLEPLLLNLLMPLGEKAEELTRQVLSFVDNVQVGVLGFAGLIMLLYTVVSLMQKIEEAFNHVWRVKRPRSLLLQFRDYLSVVLVGPILLFSALGMWTAVTNHAWLHSTFALEMTLSVVVQLSPTLLIILAFAFLYLFMPNTRVKPWAALGGAAFAGIVWQIAGWLFAVFVVSSGQQTAIYSIFASLFLFMLWMYVGWIIVLTGARLAYYFQYPDAVYLVQQPAEASVQTREMLAAAVLREVGQRFLRQQPPPTLDELRRAIPVSRFLLEDVLDDLIAYGVLSRDDGELAHYLLRSTPERLTVADMRRYFWQGDTQQQRQAAQIRQQTGLSAVWLAELAENPQMTVKELLETEPVKPVEVQ</sequence>
<dbReference type="EMBL" id="CP091244">
    <property type="protein sequence ID" value="UJS23466.1"/>
    <property type="molecule type" value="Genomic_DNA"/>
</dbReference>
<dbReference type="RefSeq" id="WP_236497616.1">
    <property type="nucleotide sequence ID" value="NZ_CP091244.1"/>
</dbReference>
<dbReference type="Pfam" id="PF03631">
    <property type="entry name" value="Virul_fac_BrkB"/>
    <property type="match status" value="1"/>
</dbReference>
<keyword evidence="4 6" id="KW-1133">Transmembrane helix</keyword>
<feature type="transmembrane region" description="Helical" evidence="6">
    <location>
        <begin position="236"/>
        <end position="259"/>
    </location>
</feature>
<evidence type="ECO:0000256" key="6">
    <source>
        <dbReference type="SAM" id="Phobius"/>
    </source>
</evidence>
<gene>
    <name evidence="7" type="ORF">L2Y54_16145</name>
</gene>
<dbReference type="PANTHER" id="PTHR30213">
    <property type="entry name" value="INNER MEMBRANE PROTEIN YHJD"/>
    <property type="match status" value="1"/>
</dbReference>
<keyword evidence="8" id="KW-1185">Reference proteome</keyword>